<dbReference type="Gene3D" id="3.40.50.2300">
    <property type="match status" value="1"/>
</dbReference>
<dbReference type="Gene3D" id="1.10.10.10">
    <property type="entry name" value="Winged helix-like DNA-binding domain superfamily/Winged helix DNA-binding domain"/>
    <property type="match status" value="1"/>
</dbReference>
<dbReference type="PANTHER" id="PTHR48111">
    <property type="entry name" value="REGULATOR OF RPOS"/>
    <property type="match status" value="1"/>
</dbReference>
<dbReference type="SUPFAM" id="SSF46894">
    <property type="entry name" value="C-terminal effector domain of the bipartite response regulators"/>
    <property type="match status" value="1"/>
</dbReference>
<dbReference type="InterPro" id="IPR011006">
    <property type="entry name" value="CheY-like_superfamily"/>
</dbReference>
<dbReference type="Gene3D" id="6.10.250.690">
    <property type="match status" value="1"/>
</dbReference>
<dbReference type="InterPro" id="IPR039420">
    <property type="entry name" value="WalR-like"/>
</dbReference>
<evidence type="ECO:0000256" key="6">
    <source>
        <dbReference type="ARBA" id="ARBA00023163"/>
    </source>
</evidence>
<evidence type="ECO:0000256" key="7">
    <source>
        <dbReference type="PROSITE-ProRule" id="PRU00169"/>
    </source>
</evidence>
<reference evidence="11 12" key="1">
    <citation type="submission" date="2022-04" db="EMBL/GenBank/DDBJ databases">
        <title>Halobacillus sp. isolated from saltern.</title>
        <authorList>
            <person name="Won M."/>
            <person name="Lee C.-M."/>
            <person name="Woen H.-Y."/>
            <person name="Kwon S.-W."/>
        </authorList>
    </citation>
    <scope>NUCLEOTIDE SEQUENCE [LARGE SCALE GENOMIC DNA]</scope>
    <source>
        <strain evidence="11 12">SSTM10-2</strain>
    </source>
</reference>
<evidence type="ECO:0000256" key="4">
    <source>
        <dbReference type="ARBA" id="ARBA00023015"/>
    </source>
</evidence>
<evidence type="ECO:0000256" key="2">
    <source>
        <dbReference type="ARBA" id="ARBA00022553"/>
    </source>
</evidence>
<dbReference type="InterPro" id="IPR001789">
    <property type="entry name" value="Sig_transdc_resp-reg_receiver"/>
</dbReference>
<keyword evidence="3" id="KW-0902">Two-component regulatory system</keyword>
<dbReference type="PROSITE" id="PS50110">
    <property type="entry name" value="RESPONSE_REGULATORY"/>
    <property type="match status" value="1"/>
</dbReference>
<dbReference type="SMART" id="SM00862">
    <property type="entry name" value="Trans_reg_C"/>
    <property type="match status" value="1"/>
</dbReference>
<accession>A0ABY4GX34</accession>
<comment type="subcellular location">
    <subcellularLocation>
        <location evidence="1">Cytoplasm</location>
    </subcellularLocation>
</comment>
<dbReference type="SUPFAM" id="SSF52172">
    <property type="entry name" value="CheY-like"/>
    <property type="match status" value="1"/>
</dbReference>
<evidence type="ECO:0000256" key="5">
    <source>
        <dbReference type="ARBA" id="ARBA00023125"/>
    </source>
</evidence>
<proteinExistence type="predicted"/>
<dbReference type="Pfam" id="PF00072">
    <property type="entry name" value="Response_reg"/>
    <property type="match status" value="1"/>
</dbReference>
<evidence type="ECO:0000256" key="1">
    <source>
        <dbReference type="ARBA" id="ARBA00004496"/>
    </source>
</evidence>
<dbReference type="InterPro" id="IPR016032">
    <property type="entry name" value="Sig_transdc_resp-reg_C-effctor"/>
</dbReference>
<dbReference type="PANTHER" id="PTHR48111:SF43">
    <property type="entry name" value="STAGE 0 SPORULATION PROTEIN A HOMOLOG"/>
    <property type="match status" value="1"/>
</dbReference>
<evidence type="ECO:0000313" key="12">
    <source>
        <dbReference type="Proteomes" id="UP000831880"/>
    </source>
</evidence>
<dbReference type="CDD" id="cd00383">
    <property type="entry name" value="trans_reg_C"/>
    <property type="match status" value="1"/>
</dbReference>
<feature type="domain" description="Response regulatory" evidence="9">
    <location>
        <begin position="2"/>
        <end position="115"/>
    </location>
</feature>
<keyword evidence="6" id="KW-0804">Transcription</keyword>
<dbReference type="SMART" id="SM00448">
    <property type="entry name" value="REC"/>
    <property type="match status" value="1"/>
</dbReference>
<keyword evidence="12" id="KW-1185">Reference proteome</keyword>
<dbReference type="RefSeq" id="WP_244752237.1">
    <property type="nucleotide sequence ID" value="NZ_CP095074.1"/>
</dbReference>
<dbReference type="InterPro" id="IPR001867">
    <property type="entry name" value="OmpR/PhoB-type_DNA-bd"/>
</dbReference>
<evidence type="ECO:0000256" key="3">
    <source>
        <dbReference type="ARBA" id="ARBA00023012"/>
    </source>
</evidence>
<feature type="modified residue" description="4-aspartylphosphate" evidence="7">
    <location>
        <position position="51"/>
    </location>
</feature>
<evidence type="ECO:0000259" key="9">
    <source>
        <dbReference type="PROSITE" id="PS50110"/>
    </source>
</evidence>
<keyword evidence="5 8" id="KW-0238">DNA-binding</keyword>
<gene>
    <name evidence="11" type="ORF">MUO14_19620</name>
</gene>
<feature type="DNA-binding region" description="OmpR/PhoB-type" evidence="8">
    <location>
        <begin position="128"/>
        <end position="226"/>
    </location>
</feature>
<name>A0ABY4GX34_9BACI</name>
<evidence type="ECO:0000313" key="11">
    <source>
        <dbReference type="EMBL" id="UOQ92629.1"/>
    </source>
</evidence>
<dbReference type="PROSITE" id="PS51755">
    <property type="entry name" value="OMPR_PHOB"/>
    <property type="match status" value="1"/>
</dbReference>
<dbReference type="CDD" id="cd18159">
    <property type="entry name" value="REC_OmpR_NsrR-like"/>
    <property type="match status" value="1"/>
</dbReference>
<dbReference type="EMBL" id="CP095074">
    <property type="protein sequence ID" value="UOQ92629.1"/>
    <property type="molecule type" value="Genomic_DNA"/>
</dbReference>
<keyword evidence="4" id="KW-0805">Transcription regulation</keyword>
<keyword evidence="2 7" id="KW-0597">Phosphoprotein</keyword>
<dbReference type="Proteomes" id="UP000831880">
    <property type="component" value="Chromosome"/>
</dbReference>
<dbReference type="InterPro" id="IPR036388">
    <property type="entry name" value="WH-like_DNA-bd_sf"/>
</dbReference>
<evidence type="ECO:0000259" key="10">
    <source>
        <dbReference type="PROSITE" id="PS51755"/>
    </source>
</evidence>
<sequence>MKIFIIEDDQKIAMLLAQFLEKYGYQPHVATQFDQIKQEFIQVDPQLVLLDINLPRFDGFYWCRQIRTQSNCPILFISARDSGMDQVMAIENGGDDYITKPFDNDVVLAKIKGLIRRVYGEYAEAKQTSVIELNGLTLDFSSMEAVHQFKKVMLTKKEFVLLKEFMDKPSQVLSRDHLLGLLWDDLNFVDDNTLTVNITRVRKKLSDIGVDQAIVTVRGTGYKLAHQWKSES</sequence>
<evidence type="ECO:0000256" key="8">
    <source>
        <dbReference type="PROSITE-ProRule" id="PRU01091"/>
    </source>
</evidence>
<organism evidence="11 12">
    <name type="scientific">Halobacillus shinanisalinarum</name>
    <dbReference type="NCBI Taxonomy" id="2932258"/>
    <lineage>
        <taxon>Bacteria</taxon>
        <taxon>Bacillati</taxon>
        <taxon>Bacillota</taxon>
        <taxon>Bacilli</taxon>
        <taxon>Bacillales</taxon>
        <taxon>Bacillaceae</taxon>
        <taxon>Halobacillus</taxon>
    </lineage>
</organism>
<dbReference type="Pfam" id="PF00486">
    <property type="entry name" value="Trans_reg_C"/>
    <property type="match status" value="1"/>
</dbReference>
<feature type="domain" description="OmpR/PhoB-type" evidence="10">
    <location>
        <begin position="128"/>
        <end position="226"/>
    </location>
</feature>
<protein>
    <submittedName>
        <fullName evidence="11">Response regulator transcription factor</fullName>
    </submittedName>
</protein>